<sequence length="153" mass="17662">MRSFVLLRRLCGAGGIPLSEIEQLEQVWNNGNPFPIALRELLFLAGNSCYVLDYGWFDGCGQQMQVDARQWMTEEGMERTITRPFYIIEVRLLESFLMVYLDEGDNPYVRNVFLPHEDESSLGDLGWLYSTDRTLKNFIDSGIDDVKKGHNPF</sequence>
<evidence type="ECO:0008006" key="3">
    <source>
        <dbReference type="Google" id="ProtNLM"/>
    </source>
</evidence>
<gene>
    <name evidence="1" type="ORF">B0I10_1206</name>
</gene>
<organism evidence="1 2">
    <name type="scientific">Flavobacterium lacus</name>
    <dbReference type="NCBI Taxonomy" id="1353778"/>
    <lineage>
        <taxon>Bacteria</taxon>
        <taxon>Pseudomonadati</taxon>
        <taxon>Bacteroidota</taxon>
        <taxon>Flavobacteriia</taxon>
        <taxon>Flavobacteriales</taxon>
        <taxon>Flavobacteriaceae</taxon>
        <taxon>Flavobacterium</taxon>
    </lineage>
</organism>
<keyword evidence="2" id="KW-1185">Reference proteome</keyword>
<name>A0A328WSQ3_9FLAO</name>
<dbReference type="AlphaFoldDB" id="A0A328WSQ3"/>
<protein>
    <recommendedName>
        <fullName evidence="3">SUKH superfamily protein</fullName>
    </recommendedName>
</protein>
<reference evidence="1 2" key="1">
    <citation type="submission" date="2018-06" db="EMBL/GenBank/DDBJ databases">
        <title>Genomic Encyclopedia of Type Strains, Phase III (KMG-III): the genomes of soil and plant-associated and newly described type strains.</title>
        <authorList>
            <person name="Whitman W."/>
        </authorList>
    </citation>
    <scope>NUCLEOTIDE SEQUENCE [LARGE SCALE GENOMIC DNA]</scope>
    <source>
        <strain evidence="1 2">CGMCC 1.12504</strain>
    </source>
</reference>
<dbReference type="EMBL" id="QLSV01000020">
    <property type="protein sequence ID" value="RAR46408.1"/>
    <property type="molecule type" value="Genomic_DNA"/>
</dbReference>
<evidence type="ECO:0000313" key="2">
    <source>
        <dbReference type="Proteomes" id="UP000249518"/>
    </source>
</evidence>
<evidence type="ECO:0000313" key="1">
    <source>
        <dbReference type="EMBL" id="RAR46408.1"/>
    </source>
</evidence>
<proteinExistence type="predicted"/>
<accession>A0A328WSQ3</accession>
<comment type="caution">
    <text evidence="1">The sequence shown here is derived from an EMBL/GenBank/DDBJ whole genome shotgun (WGS) entry which is preliminary data.</text>
</comment>
<dbReference type="Proteomes" id="UP000249518">
    <property type="component" value="Unassembled WGS sequence"/>
</dbReference>